<accession>A0A7S3BIW5</accession>
<reference evidence="2" key="1">
    <citation type="submission" date="2021-01" db="EMBL/GenBank/DDBJ databases">
        <authorList>
            <person name="Corre E."/>
            <person name="Pelletier E."/>
            <person name="Niang G."/>
            <person name="Scheremetjew M."/>
            <person name="Finn R."/>
            <person name="Kale V."/>
            <person name="Holt S."/>
            <person name="Cochrane G."/>
            <person name="Meng A."/>
            <person name="Brown T."/>
            <person name="Cohen L."/>
        </authorList>
    </citation>
    <scope>NUCLEOTIDE SEQUENCE</scope>
    <source>
        <strain evidence="2">CCMP281</strain>
    </source>
</reference>
<evidence type="ECO:0000313" key="2">
    <source>
        <dbReference type="EMBL" id="CAE0136432.1"/>
    </source>
</evidence>
<proteinExistence type="predicted"/>
<evidence type="ECO:0000256" key="1">
    <source>
        <dbReference type="SAM" id="SignalP"/>
    </source>
</evidence>
<feature type="chain" id="PRO_5030555636" evidence="1">
    <location>
        <begin position="33"/>
        <end position="229"/>
    </location>
</feature>
<dbReference type="EMBL" id="HBHX01056639">
    <property type="protein sequence ID" value="CAE0136432.1"/>
    <property type="molecule type" value="Transcribed_RNA"/>
</dbReference>
<organism evidence="2">
    <name type="scientific">Haptolina ericina</name>
    <dbReference type="NCBI Taxonomy" id="156174"/>
    <lineage>
        <taxon>Eukaryota</taxon>
        <taxon>Haptista</taxon>
        <taxon>Haptophyta</taxon>
        <taxon>Prymnesiophyceae</taxon>
        <taxon>Prymnesiales</taxon>
        <taxon>Prymnesiaceae</taxon>
        <taxon>Haptolina</taxon>
    </lineage>
</organism>
<sequence>MIDAATRSRLPAVLLLLLAIAGFVAMSSRATASSLSHSSSSTSTPSRARDLGPMTFVSARTQGNCRLDGGCFHSCDEGYSSLAEDSRTACMELCCPTKVTPGTCFEWGGDQGWGCGCPAGFNEVAVGQKVLFAKCPPSLCCSPGGIPAFWYQKCFEDCPAGFTSVLKPRTGGCWDLCVPTGTPSPANPARNISKDDIDHGYFVLGEHEETILQPLRYPVHPSGFKWHGL</sequence>
<protein>
    <submittedName>
        <fullName evidence="2">Uncharacterized protein</fullName>
    </submittedName>
</protein>
<keyword evidence="1" id="KW-0732">Signal</keyword>
<feature type="signal peptide" evidence="1">
    <location>
        <begin position="1"/>
        <end position="32"/>
    </location>
</feature>
<name>A0A7S3BIW5_9EUKA</name>
<gene>
    <name evidence="2" type="ORF">HERI1096_LOCUS31240</name>
</gene>
<dbReference type="AlphaFoldDB" id="A0A7S3BIW5"/>